<accession>A0AAV7U7L1</accession>
<comment type="caution">
    <text evidence="1">The sequence shown here is derived from an EMBL/GenBank/DDBJ whole genome shotgun (WGS) entry which is preliminary data.</text>
</comment>
<dbReference type="Proteomes" id="UP001066276">
    <property type="component" value="Chromosome 3_1"/>
</dbReference>
<protein>
    <submittedName>
        <fullName evidence="1">Uncharacterized protein</fullName>
    </submittedName>
</protein>
<proteinExistence type="predicted"/>
<evidence type="ECO:0000313" key="2">
    <source>
        <dbReference type="Proteomes" id="UP001066276"/>
    </source>
</evidence>
<gene>
    <name evidence="1" type="ORF">NDU88_001647</name>
</gene>
<reference evidence="1" key="1">
    <citation type="journal article" date="2022" name="bioRxiv">
        <title>Sequencing and chromosome-scale assembly of the giantPleurodeles waltlgenome.</title>
        <authorList>
            <person name="Brown T."/>
            <person name="Elewa A."/>
            <person name="Iarovenko S."/>
            <person name="Subramanian E."/>
            <person name="Araus A.J."/>
            <person name="Petzold A."/>
            <person name="Susuki M."/>
            <person name="Suzuki K.-i.T."/>
            <person name="Hayashi T."/>
            <person name="Toyoda A."/>
            <person name="Oliveira C."/>
            <person name="Osipova E."/>
            <person name="Leigh N.D."/>
            <person name="Simon A."/>
            <person name="Yun M.H."/>
        </authorList>
    </citation>
    <scope>NUCLEOTIDE SEQUENCE</scope>
    <source>
        <strain evidence="1">20211129_DDA</strain>
        <tissue evidence="1">Liver</tissue>
    </source>
</reference>
<dbReference type="EMBL" id="JANPWB010000005">
    <property type="protein sequence ID" value="KAJ1184850.1"/>
    <property type="molecule type" value="Genomic_DNA"/>
</dbReference>
<name>A0AAV7U7L1_PLEWA</name>
<sequence>MSAERRSYSGEESGRQIGVELPWNSEEAAEQGLAFPSGGLEAEAALVLDALQTLRKQHFWSLLSPWIRDNG</sequence>
<organism evidence="1 2">
    <name type="scientific">Pleurodeles waltl</name>
    <name type="common">Iberian ribbed newt</name>
    <dbReference type="NCBI Taxonomy" id="8319"/>
    <lineage>
        <taxon>Eukaryota</taxon>
        <taxon>Metazoa</taxon>
        <taxon>Chordata</taxon>
        <taxon>Craniata</taxon>
        <taxon>Vertebrata</taxon>
        <taxon>Euteleostomi</taxon>
        <taxon>Amphibia</taxon>
        <taxon>Batrachia</taxon>
        <taxon>Caudata</taxon>
        <taxon>Salamandroidea</taxon>
        <taxon>Salamandridae</taxon>
        <taxon>Pleurodelinae</taxon>
        <taxon>Pleurodeles</taxon>
    </lineage>
</organism>
<keyword evidence="2" id="KW-1185">Reference proteome</keyword>
<evidence type="ECO:0000313" key="1">
    <source>
        <dbReference type="EMBL" id="KAJ1184850.1"/>
    </source>
</evidence>
<dbReference type="AlphaFoldDB" id="A0AAV7U7L1"/>